<evidence type="ECO:0000256" key="1">
    <source>
        <dbReference type="SAM" id="MobiDB-lite"/>
    </source>
</evidence>
<dbReference type="AlphaFoldDB" id="A0AAN7JGE0"/>
<feature type="region of interest" description="Disordered" evidence="1">
    <location>
        <begin position="43"/>
        <end position="74"/>
    </location>
</feature>
<evidence type="ECO:0000313" key="3">
    <source>
        <dbReference type="Proteomes" id="UP001345219"/>
    </source>
</evidence>
<proteinExistence type="predicted"/>
<reference evidence="2 3" key="1">
    <citation type="journal article" date="2023" name="Hortic Res">
        <title>Pangenome of water caltrop reveals structural variations and asymmetric subgenome divergence after allopolyploidization.</title>
        <authorList>
            <person name="Zhang X."/>
            <person name="Chen Y."/>
            <person name="Wang L."/>
            <person name="Yuan Y."/>
            <person name="Fang M."/>
            <person name="Shi L."/>
            <person name="Lu R."/>
            <person name="Comes H.P."/>
            <person name="Ma Y."/>
            <person name="Chen Y."/>
            <person name="Huang G."/>
            <person name="Zhou Y."/>
            <person name="Zheng Z."/>
            <person name="Qiu Y."/>
        </authorList>
    </citation>
    <scope>NUCLEOTIDE SEQUENCE [LARGE SCALE GENOMIC DNA]</scope>
    <source>
        <tissue evidence="2">Roots</tissue>
    </source>
</reference>
<organism evidence="2 3">
    <name type="scientific">Trapa incisa</name>
    <dbReference type="NCBI Taxonomy" id="236973"/>
    <lineage>
        <taxon>Eukaryota</taxon>
        <taxon>Viridiplantae</taxon>
        <taxon>Streptophyta</taxon>
        <taxon>Embryophyta</taxon>
        <taxon>Tracheophyta</taxon>
        <taxon>Spermatophyta</taxon>
        <taxon>Magnoliopsida</taxon>
        <taxon>eudicotyledons</taxon>
        <taxon>Gunneridae</taxon>
        <taxon>Pentapetalae</taxon>
        <taxon>rosids</taxon>
        <taxon>malvids</taxon>
        <taxon>Myrtales</taxon>
        <taxon>Lythraceae</taxon>
        <taxon>Trapa</taxon>
    </lineage>
</organism>
<protein>
    <submittedName>
        <fullName evidence="2">Uncharacterized protein</fullName>
    </submittedName>
</protein>
<sequence length="130" mass="14410">MGTPTGASLGWAVGGVDESTMADERHCRFIGKLLREVKKKMEQRKALSRADQLGQTEQEATLRSKEAEEGPITGRLERRGVRRLQLDNAVEGCHRLLSSRACDLIYPNETKRNVPVFCMLLTGSGLGRVI</sequence>
<gene>
    <name evidence="2" type="ORF">SAY87_000705</name>
</gene>
<dbReference type="EMBL" id="JAXIOK010000023">
    <property type="protein sequence ID" value="KAK4742704.1"/>
    <property type="molecule type" value="Genomic_DNA"/>
</dbReference>
<name>A0AAN7JGE0_9MYRT</name>
<dbReference type="Proteomes" id="UP001345219">
    <property type="component" value="Chromosome 1"/>
</dbReference>
<evidence type="ECO:0000313" key="2">
    <source>
        <dbReference type="EMBL" id="KAK4742704.1"/>
    </source>
</evidence>
<keyword evidence="3" id="KW-1185">Reference proteome</keyword>
<comment type="caution">
    <text evidence="2">The sequence shown here is derived from an EMBL/GenBank/DDBJ whole genome shotgun (WGS) entry which is preliminary data.</text>
</comment>
<accession>A0AAN7JGE0</accession>